<protein>
    <submittedName>
        <fullName evidence="1">Conjugation system SOS inhibitor PsiB</fullName>
    </submittedName>
</protein>
<gene>
    <name evidence="1" type="primary">psiB</name>
    <name evidence="1" type="ORF">N5C39_24145</name>
</gene>
<name>A0AA42PWY4_9ENTR</name>
<comment type="caution">
    <text evidence="1">The sequence shown here is derived from an EMBL/GenBank/DDBJ whole genome shotgun (WGS) entry which is preliminary data.</text>
</comment>
<evidence type="ECO:0000313" key="1">
    <source>
        <dbReference type="EMBL" id="MDH1321460.1"/>
    </source>
</evidence>
<dbReference type="Gene3D" id="3.40.50.11880">
    <property type="entry name" value="Plasmid SOS inhibition protein"/>
    <property type="match status" value="1"/>
</dbReference>
<dbReference type="InterPro" id="IPR038131">
    <property type="entry name" value="PsiB-like_sf"/>
</dbReference>
<organism evidence="1 2">
    <name type="scientific">Enterobacter bugandensis</name>
    <dbReference type="NCBI Taxonomy" id="881260"/>
    <lineage>
        <taxon>Bacteria</taxon>
        <taxon>Pseudomonadati</taxon>
        <taxon>Pseudomonadota</taxon>
        <taxon>Gammaproteobacteria</taxon>
        <taxon>Enterobacterales</taxon>
        <taxon>Enterobacteriaceae</taxon>
        <taxon>Enterobacter</taxon>
    </lineage>
</organism>
<reference evidence="1" key="1">
    <citation type="submission" date="2022-09" db="EMBL/GenBank/DDBJ databases">
        <title>Intensive care unit water sources are persistently colonized with multi-drug resistant bacteria and are the site of extensive horizontal gene transfer of antibiotic resistance genes.</title>
        <authorList>
            <person name="Diorio-Toth L."/>
        </authorList>
    </citation>
    <scope>NUCLEOTIDE SEQUENCE</scope>
    <source>
        <strain evidence="1">GD03936</strain>
    </source>
</reference>
<dbReference type="RefSeq" id="WP_280030472.1">
    <property type="nucleotide sequence ID" value="NZ_JAOCAP010000029.1"/>
</dbReference>
<evidence type="ECO:0000313" key="2">
    <source>
        <dbReference type="Proteomes" id="UP001158416"/>
    </source>
</evidence>
<dbReference type="EMBL" id="JAOCAP010000029">
    <property type="protein sequence ID" value="MDH1321460.1"/>
    <property type="molecule type" value="Genomic_DNA"/>
</dbReference>
<sequence>MLLSPGNLQGCRSRRAVVVCSHKRRLILNKGLTLSALVAMTPEDYEQFRSDGWSSRKVLTQAVLRELVLPEGWVVSPENHTEYGGVWPVSLRYVPPHGRHWFMLTSPGEVCDHWMLLLQSASGQRIKCLLRMPVLDTFLINSLLLRADVLDKKRYTLAGLANELAGITVTAISGRRP</sequence>
<dbReference type="AlphaFoldDB" id="A0AA42PWY4"/>
<dbReference type="Pfam" id="PF06290">
    <property type="entry name" value="PsiB"/>
    <property type="match status" value="1"/>
</dbReference>
<dbReference type="InterPro" id="IPR009385">
    <property type="entry name" value="Plasmid_inh_PsiB"/>
</dbReference>
<proteinExistence type="predicted"/>
<dbReference type="Proteomes" id="UP001158416">
    <property type="component" value="Unassembled WGS sequence"/>
</dbReference>
<accession>A0AA42PWY4</accession>
<dbReference type="NCBIfam" id="NF010255">
    <property type="entry name" value="PRK13701.1"/>
    <property type="match status" value="1"/>
</dbReference>